<dbReference type="InterPro" id="IPR000182">
    <property type="entry name" value="GNAT_dom"/>
</dbReference>
<evidence type="ECO:0000313" key="11">
    <source>
        <dbReference type="EMBL" id="TCP12778.1"/>
    </source>
</evidence>
<evidence type="ECO:0000256" key="9">
    <source>
        <dbReference type="HAMAP-Rule" id="MF_01886"/>
    </source>
</evidence>
<feature type="binding site" evidence="9">
    <location>
        <position position="509"/>
    </location>
    <ligand>
        <name>acetyl-CoA</name>
        <dbReference type="ChEBI" id="CHEBI:57288"/>
    </ligand>
</feature>
<comment type="catalytic activity">
    <reaction evidence="9">
        <text>cytidine(34) in elongator tRNA(Met) + acetyl-CoA + ATP + H2O = N(4)-acetylcytidine(34) in elongator tRNA(Met) + ADP + phosphate + CoA + H(+)</text>
        <dbReference type="Rhea" id="RHEA:43788"/>
        <dbReference type="Rhea" id="RHEA-COMP:10693"/>
        <dbReference type="Rhea" id="RHEA-COMP:10694"/>
        <dbReference type="ChEBI" id="CHEBI:15377"/>
        <dbReference type="ChEBI" id="CHEBI:15378"/>
        <dbReference type="ChEBI" id="CHEBI:30616"/>
        <dbReference type="ChEBI" id="CHEBI:43474"/>
        <dbReference type="ChEBI" id="CHEBI:57287"/>
        <dbReference type="ChEBI" id="CHEBI:57288"/>
        <dbReference type="ChEBI" id="CHEBI:74900"/>
        <dbReference type="ChEBI" id="CHEBI:82748"/>
        <dbReference type="ChEBI" id="CHEBI:456216"/>
        <dbReference type="EC" id="2.3.1.193"/>
    </reaction>
</comment>
<dbReference type="HAMAP" id="MF_01886">
    <property type="entry name" value="tRNA_acetyltr_TmcA"/>
    <property type="match status" value="1"/>
</dbReference>
<dbReference type="Gene3D" id="3.40.630.30">
    <property type="match status" value="1"/>
</dbReference>
<evidence type="ECO:0000256" key="3">
    <source>
        <dbReference type="ARBA" id="ARBA00022679"/>
    </source>
</evidence>
<dbReference type="InterPro" id="IPR013562">
    <property type="entry name" value="TmcA/NAT10_N"/>
</dbReference>
<keyword evidence="7 9" id="KW-0694">RNA-binding</keyword>
<dbReference type="AlphaFoldDB" id="A0A4V2SJ26"/>
<dbReference type="SUPFAM" id="SSF52540">
    <property type="entry name" value="P-loop containing nucleoside triphosphate hydrolases"/>
    <property type="match status" value="1"/>
</dbReference>
<evidence type="ECO:0000313" key="12">
    <source>
        <dbReference type="Proteomes" id="UP000294841"/>
    </source>
</evidence>
<dbReference type="PROSITE" id="PS51186">
    <property type="entry name" value="GNAT"/>
    <property type="match status" value="1"/>
</dbReference>
<dbReference type="GO" id="GO:0051391">
    <property type="term" value="P:tRNA acetylation"/>
    <property type="evidence" value="ECO:0007669"/>
    <property type="project" value="UniProtKB-UniRule"/>
</dbReference>
<dbReference type="Pfam" id="PF08351">
    <property type="entry name" value="TmcA_N"/>
    <property type="match status" value="1"/>
</dbReference>
<evidence type="ECO:0000259" key="10">
    <source>
        <dbReference type="PROSITE" id="PS51186"/>
    </source>
</evidence>
<dbReference type="InterPro" id="IPR032672">
    <property type="entry name" value="TmcA/NAT10/Kre33"/>
</dbReference>
<proteinExistence type="inferred from homology"/>
<keyword evidence="2 9" id="KW-0820">tRNA-binding</keyword>
<feature type="binding site" evidence="9">
    <location>
        <begin position="470"/>
        <end position="472"/>
    </location>
    <ligand>
        <name>acetyl-CoA</name>
        <dbReference type="ChEBI" id="CHEBI:57288"/>
    </ligand>
</feature>
<dbReference type="SUPFAM" id="SSF55729">
    <property type="entry name" value="Acyl-CoA N-acyltransferases (Nat)"/>
    <property type="match status" value="1"/>
</dbReference>
<feature type="domain" description="N-acetyltransferase" evidence="10">
    <location>
        <begin position="358"/>
        <end position="544"/>
    </location>
</feature>
<dbReference type="EMBL" id="SLXI01000003">
    <property type="protein sequence ID" value="TCP12778.1"/>
    <property type="molecule type" value="Genomic_DNA"/>
</dbReference>
<dbReference type="PANTHER" id="PTHR10925:SF5">
    <property type="entry name" value="RNA CYTIDINE ACETYLTRANSFERASE"/>
    <property type="match status" value="1"/>
</dbReference>
<keyword evidence="3 9" id="KW-0808">Transferase</keyword>
<keyword evidence="5 9" id="KW-0547">Nucleotide-binding</keyword>
<comment type="subcellular location">
    <subcellularLocation>
        <location evidence="9">Cytoplasm</location>
    </subcellularLocation>
</comment>
<comment type="caution">
    <text evidence="11">The sequence shown here is derived from an EMBL/GenBank/DDBJ whole genome shotgun (WGS) entry which is preliminary data.</text>
</comment>
<dbReference type="InterPro" id="IPR007807">
    <property type="entry name" value="TcmA/NAT10_helicase"/>
</dbReference>
<keyword evidence="1 9" id="KW-0963">Cytoplasm</keyword>
<feature type="binding site" evidence="9">
    <location>
        <position position="321"/>
    </location>
    <ligand>
        <name>ATP</name>
        <dbReference type="ChEBI" id="CHEBI:30616"/>
    </ligand>
</feature>
<evidence type="ECO:0000256" key="6">
    <source>
        <dbReference type="ARBA" id="ARBA00022840"/>
    </source>
</evidence>
<comment type="similarity">
    <text evidence="9">Belongs to the TmcA family.</text>
</comment>
<dbReference type="OrthoDB" id="5578851at2"/>
<feature type="binding site" evidence="9">
    <location>
        <position position="176"/>
    </location>
    <ligand>
        <name>ATP</name>
        <dbReference type="ChEBI" id="CHEBI:30616"/>
    </ligand>
</feature>
<dbReference type="PANTHER" id="PTHR10925">
    <property type="entry name" value="N-ACETYLTRANSFERASE 10"/>
    <property type="match status" value="1"/>
</dbReference>
<protein>
    <recommendedName>
        <fullName evidence="9">tRNA(Met) cytidine acetyltransferase TmcA</fullName>
        <ecNumber evidence="9">2.3.1.193</ecNumber>
    </recommendedName>
</protein>
<dbReference type="Proteomes" id="UP000294841">
    <property type="component" value="Unassembled WGS sequence"/>
</dbReference>
<dbReference type="GO" id="GO:0000049">
    <property type="term" value="F:tRNA binding"/>
    <property type="evidence" value="ECO:0007669"/>
    <property type="project" value="UniProtKB-UniRule"/>
</dbReference>
<dbReference type="InterPro" id="IPR038321">
    <property type="entry name" value="TmcA_C_sf"/>
</dbReference>
<dbReference type="InterPro" id="IPR033442">
    <property type="entry name" value="TmcA_tRNA_bind"/>
</dbReference>
<keyword evidence="8 9" id="KW-0012">Acyltransferase</keyword>
<dbReference type="Gene3D" id="3.40.50.11040">
    <property type="match status" value="1"/>
</dbReference>
<evidence type="ECO:0000256" key="7">
    <source>
        <dbReference type="ARBA" id="ARBA00022884"/>
    </source>
</evidence>
<dbReference type="Pfam" id="PF05127">
    <property type="entry name" value="NAT10_TcmA_helicase"/>
    <property type="match status" value="1"/>
</dbReference>
<reference evidence="11 12" key="1">
    <citation type="submission" date="2019-03" db="EMBL/GenBank/DDBJ databases">
        <title>Genomic Encyclopedia of Type Strains, Phase IV (KMG-IV): sequencing the most valuable type-strain genomes for metagenomic binning, comparative biology and taxonomic classification.</title>
        <authorList>
            <person name="Goeker M."/>
        </authorList>
    </citation>
    <scope>NUCLEOTIDE SEQUENCE [LARGE SCALE GENOMIC DNA]</scope>
    <source>
        <strain evidence="11 12">DSM 28231</strain>
    </source>
</reference>
<organism evidence="11 12">
    <name type="scientific">Bisgaardia hudsonensis</name>
    <dbReference type="NCBI Taxonomy" id="109472"/>
    <lineage>
        <taxon>Bacteria</taxon>
        <taxon>Pseudomonadati</taxon>
        <taxon>Pseudomonadota</taxon>
        <taxon>Gammaproteobacteria</taxon>
        <taxon>Pasteurellales</taxon>
        <taxon>Pasteurellaceae</taxon>
        <taxon>Bisgaardia</taxon>
    </lineage>
</organism>
<keyword evidence="4 9" id="KW-0819">tRNA processing</keyword>
<dbReference type="Gene3D" id="1.20.120.890">
    <property type="entry name" value="tRNA(Met) cytidine acetyltransferase, tail domain"/>
    <property type="match status" value="1"/>
</dbReference>
<comment type="function">
    <text evidence="9">Catalyzes the formation of N(4)-acetylcytidine (ac(4)C) at the wobble position of tRNA(Met), by using acetyl-CoA as an acetyl donor and ATP (or GTP).</text>
</comment>
<evidence type="ECO:0000256" key="2">
    <source>
        <dbReference type="ARBA" id="ARBA00022555"/>
    </source>
</evidence>
<evidence type="ECO:0000256" key="8">
    <source>
        <dbReference type="ARBA" id="ARBA00023315"/>
    </source>
</evidence>
<evidence type="ECO:0000256" key="1">
    <source>
        <dbReference type="ARBA" id="ARBA00022490"/>
    </source>
</evidence>
<dbReference type="RefSeq" id="WP_132023362.1">
    <property type="nucleotide sequence ID" value="NZ_CP016605.1"/>
</dbReference>
<evidence type="ECO:0000256" key="5">
    <source>
        <dbReference type="ARBA" id="ARBA00022741"/>
    </source>
</evidence>
<dbReference type="InterPro" id="IPR016181">
    <property type="entry name" value="Acyl_CoA_acyltransferase"/>
</dbReference>
<dbReference type="GO" id="GO:0051392">
    <property type="term" value="F:tRNA cytidine N4-acetyltransferase activity"/>
    <property type="evidence" value="ECO:0007669"/>
    <property type="project" value="UniProtKB-UniRule"/>
</dbReference>
<dbReference type="GO" id="GO:1904812">
    <property type="term" value="P:rRNA acetylation involved in maturation of SSU-rRNA"/>
    <property type="evidence" value="ECO:0007669"/>
    <property type="project" value="TreeGrafter"/>
</dbReference>
<dbReference type="Gene3D" id="3.40.50.300">
    <property type="entry name" value="P-loop containing nucleotide triphosphate hydrolases"/>
    <property type="match status" value="1"/>
</dbReference>
<comment type="caution">
    <text evidence="9">Lacks conserved residue(s) required for the propagation of feature annotation.</text>
</comment>
<dbReference type="GO" id="GO:0002101">
    <property type="term" value="P:tRNA wobble cytosine modification"/>
    <property type="evidence" value="ECO:0007669"/>
    <property type="project" value="UniProtKB-UniRule"/>
</dbReference>
<dbReference type="EC" id="2.3.1.193" evidence="9"/>
<accession>A0A4V2SJ26</accession>
<dbReference type="InterPro" id="IPR027417">
    <property type="entry name" value="P-loop_NTPase"/>
</dbReference>
<keyword evidence="6 9" id="KW-0067">ATP-binding</keyword>
<sequence length="657" mass="75966">MQTRQLSLLVGNDNWLKTQLDRFFDKQPQQIIIQSAVVFYQENTPLLYQNEFVSFIPFNKAKNKLGQELDCIIYDARYSLNLDALAIASGTLKSGGLLVIIVNSWQDFSDQKDLDSLRWSGKTQAIATPYFRQFFQQKIQQFHFPVYFQSADLAIPLSLQTEKKLPKNKKLATASQQKIINEILKFDADIYVVTAKRGRGKSALAGLLAEQIDEVIVTAPNKSAVKILQEFSSRPLDFIAPDLLLEQVTENPEIFKHKFLVIDEAAMLPLALLQKLIQYFKGVLCTTTIQSYEGTGRGFLLKFIPKINRTLQHFELVEPLRWQENDLLEQFIDTLLLLEAENQISDNIFLQSAVESKVEIKNIKQQILVESKQIEQLYGLLTLAHYRTSPLDLRRLFDAPKQHFQLAYIENQLIGCIWSLEEGNMQDVDLILDIQRGIRRPKGNLVAQVLTQQTNLLEACQLTSRRISRIAVQPCYQNQGIGKSLIAQLVKDLEQQIDFLSVSFGYTKELAYFWRICGFDIVHIGDKKEASSGSYSVVAIRGLTERGTVFCNQAVNEFKRNVALIEHPLREQFQENCKDLIFCETDKIILENFANYHRTFSSSWASIQRLLLLSDEADYPFLKRYKYYKEYLAEDLGYKYWLKRCREEVKKMLREYQ</sequence>
<name>A0A4V2SJ26_9PAST</name>
<dbReference type="Pfam" id="PF13718">
    <property type="entry name" value="GNAT_acetyltr_2"/>
    <property type="match status" value="1"/>
</dbReference>
<dbReference type="GO" id="GO:0005737">
    <property type="term" value="C:cytoplasm"/>
    <property type="evidence" value="ECO:0007669"/>
    <property type="project" value="UniProtKB-SubCell"/>
</dbReference>
<dbReference type="GO" id="GO:1990883">
    <property type="term" value="F:18S rRNA cytidine N-acetyltransferase activity"/>
    <property type="evidence" value="ECO:0007669"/>
    <property type="project" value="TreeGrafter"/>
</dbReference>
<keyword evidence="12" id="KW-1185">Reference proteome</keyword>
<gene>
    <name evidence="9" type="primary">tmcA</name>
    <name evidence="11" type="ORF">EV697_10382</name>
</gene>
<dbReference type="GO" id="GO:0005524">
    <property type="term" value="F:ATP binding"/>
    <property type="evidence" value="ECO:0007669"/>
    <property type="project" value="UniProtKB-UniRule"/>
</dbReference>
<dbReference type="InterPro" id="IPR024914">
    <property type="entry name" value="tRNA_acetyltr_TmcA"/>
</dbReference>
<evidence type="ECO:0000256" key="4">
    <source>
        <dbReference type="ARBA" id="ARBA00022694"/>
    </source>
</evidence>
<dbReference type="Pfam" id="PF17176">
    <property type="entry name" value="tRNA_bind_3"/>
    <property type="match status" value="1"/>
</dbReference>